<name>A0A1S2N3B9_9MICC</name>
<feature type="coiled-coil region" evidence="1">
    <location>
        <begin position="66"/>
        <end position="93"/>
    </location>
</feature>
<evidence type="ECO:0000313" key="3">
    <source>
        <dbReference type="EMBL" id="OIJ36688.1"/>
    </source>
</evidence>
<accession>A0A1S2N3B9</accession>
<dbReference type="EMBL" id="MODZ01000002">
    <property type="protein sequence ID" value="OIJ36688.1"/>
    <property type="molecule type" value="Genomic_DNA"/>
</dbReference>
<dbReference type="Gene3D" id="1.10.260.40">
    <property type="entry name" value="lambda repressor-like DNA-binding domains"/>
    <property type="match status" value="1"/>
</dbReference>
<feature type="domain" description="HTH cro/C1-type" evidence="2">
    <location>
        <begin position="95"/>
        <end position="129"/>
    </location>
</feature>
<dbReference type="Proteomes" id="UP000179540">
    <property type="component" value="Unassembled WGS sequence"/>
</dbReference>
<dbReference type="GO" id="GO:0003677">
    <property type="term" value="F:DNA binding"/>
    <property type="evidence" value="ECO:0007669"/>
    <property type="project" value="InterPro"/>
</dbReference>
<evidence type="ECO:0000313" key="6">
    <source>
        <dbReference type="Proteomes" id="UP000595221"/>
    </source>
</evidence>
<evidence type="ECO:0000259" key="2">
    <source>
        <dbReference type="PROSITE" id="PS50943"/>
    </source>
</evidence>
<dbReference type="RefSeq" id="WP_075514138.1">
    <property type="nucleotide sequence ID" value="NZ_CP066078.1"/>
</dbReference>
<dbReference type="OrthoDB" id="3731619at2"/>
<organism evidence="3 5">
    <name type="scientific">Rothia kristinae</name>
    <dbReference type="NCBI Taxonomy" id="37923"/>
    <lineage>
        <taxon>Bacteria</taxon>
        <taxon>Bacillati</taxon>
        <taxon>Actinomycetota</taxon>
        <taxon>Actinomycetes</taxon>
        <taxon>Micrococcales</taxon>
        <taxon>Micrococcaceae</taxon>
        <taxon>Rothia</taxon>
    </lineage>
</organism>
<dbReference type="InterPro" id="IPR001387">
    <property type="entry name" value="Cro/C1-type_HTH"/>
</dbReference>
<evidence type="ECO:0000256" key="1">
    <source>
        <dbReference type="SAM" id="Coils"/>
    </source>
</evidence>
<reference evidence="3 5" key="1">
    <citation type="submission" date="2016-10" db="EMBL/GenBank/DDBJ databases">
        <title>Draft genome sequence of strain LCT isolated from the Shenzhou X spacecraft of China.</title>
        <authorList>
            <person name="Huang B."/>
        </authorList>
    </citation>
    <scope>NUCLEOTIDE SEQUENCE [LARGE SCALE GENOMIC DNA]</scope>
    <source>
        <strain evidence="3 5">LCT-H5</strain>
    </source>
</reference>
<dbReference type="InterPro" id="IPR010982">
    <property type="entry name" value="Lambda_DNA-bd_dom_sf"/>
</dbReference>
<evidence type="ECO:0000313" key="5">
    <source>
        <dbReference type="Proteomes" id="UP000179540"/>
    </source>
</evidence>
<sequence length="131" mass="14682">MSTTVEPLTVTARRWAHGWELIISEDDATQVRSLAHARQQVRDYLDTIDPDTDHSEVEIRLIPEEGADQIEQARRARQEAEAAEAQAAQAIREVVADLRHRRGYSITDTAALLGLSRGRISQLEQARSRAA</sequence>
<dbReference type="SUPFAM" id="SSF47413">
    <property type="entry name" value="lambda repressor-like DNA-binding domains"/>
    <property type="match status" value="1"/>
</dbReference>
<dbReference type="PROSITE" id="PS50943">
    <property type="entry name" value="HTH_CROC1"/>
    <property type="match status" value="1"/>
</dbReference>
<dbReference type="AlphaFoldDB" id="A0A1S2N3B9"/>
<proteinExistence type="predicted"/>
<keyword evidence="1" id="KW-0175">Coiled coil</keyword>
<evidence type="ECO:0000313" key="4">
    <source>
        <dbReference type="EMBL" id="QQC58890.1"/>
    </source>
</evidence>
<reference evidence="4 6" key="2">
    <citation type="submission" date="2020-12" db="EMBL/GenBank/DDBJ databases">
        <title>FDA dAtabase for Regulatory Grade micrObial Sequences (FDA-ARGOS): Supporting development and validation of Infectious Disease Dx tests.</title>
        <authorList>
            <person name="Sproer C."/>
            <person name="Gronow S."/>
            <person name="Severitt S."/>
            <person name="Schroder I."/>
            <person name="Tallon L."/>
            <person name="Sadzewicz L."/>
            <person name="Zhao X."/>
            <person name="Boylan J."/>
            <person name="Ott S."/>
            <person name="Bowen H."/>
            <person name="Vavikolanu K."/>
            <person name="Mehta A."/>
            <person name="Aluvathingal J."/>
            <person name="Nadendla S."/>
            <person name="Lowell S."/>
            <person name="Myers T."/>
            <person name="Yan Y."/>
            <person name="Sichtig H."/>
        </authorList>
    </citation>
    <scope>NUCLEOTIDE SEQUENCE [LARGE SCALE GENOMIC DNA]</scope>
    <source>
        <strain evidence="4 6">FDAARGOS_1001</strain>
    </source>
</reference>
<protein>
    <submittedName>
        <fullName evidence="4">Helix-turn-helix transcriptional regulator</fullName>
    </submittedName>
</protein>
<dbReference type="CDD" id="cd00093">
    <property type="entry name" value="HTH_XRE"/>
    <property type="match status" value="1"/>
</dbReference>
<dbReference type="Proteomes" id="UP000595221">
    <property type="component" value="Chromosome"/>
</dbReference>
<gene>
    <name evidence="3" type="ORF">BK826_02065</name>
    <name evidence="4" type="ORF">I6H58_07940</name>
</gene>
<dbReference type="EMBL" id="CP066078">
    <property type="protein sequence ID" value="QQC58890.1"/>
    <property type="molecule type" value="Genomic_DNA"/>
</dbReference>